<comment type="caution">
    <text evidence="7">The sequence shown here is derived from an EMBL/GenBank/DDBJ whole genome shotgun (WGS) entry which is preliminary data.</text>
</comment>
<dbReference type="PANTHER" id="PTHR30329:SF21">
    <property type="entry name" value="LIPOPROTEIN YIAD-RELATED"/>
    <property type="match status" value="1"/>
</dbReference>
<sequence length="521" mass="57670">MKHPAFFKQFLITICLTVFLSPNLDAQTKKIKRPKSRVGVASVDSFVQESFDLYDKVYKYDGYAASGTPLEDDDIDVLEEALAEMSSLSESAPDIINDLDGVGVLKQGKATLQVNRAKKALQYSIKTAKELLLGQRERETQEDDDTTTSDDDNDDGDEESDNDANNGHSNDDTEEEPSNVSDGLEVYSKYDFVPGDKILFFDDFSQDFVGDLPSKWNTNGSGAIVKLNKVEGNWFELKAGYRLYVIPDINELPEDYTIEFDVLTSGLSNQTSSGARLHIVLSDTNAFSNGKTHYAAVTLPLGQYAAFNINAYNHFNGKGGMINSGLTADIRDEVKNQPHIAISVTKKRYRLWVNEVKYVDIPRFIEELDVLNYLKFHLYGLKDGEERVFIKNIKVAEGGVDLRRKLLSEGKISTNGILFDSGSANIQPQSLGIVRQISQVLMQDESIKLNIIGHTDSDGPDDANLKLSKARAAAVKDALVNIYNISADRLTTDGKGETQPVGDNGTTDGKALNRRVEFVKT</sequence>
<dbReference type="PANTHER" id="PTHR30329">
    <property type="entry name" value="STATOR ELEMENT OF FLAGELLAR MOTOR COMPLEX"/>
    <property type="match status" value="1"/>
</dbReference>
<dbReference type="InterPro" id="IPR036737">
    <property type="entry name" value="OmpA-like_sf"/>
</dbReference>
<keyword evidence="2 4" id="KW-0472">Membrane</keyword>
<dbReference type="InterPro" id="IPR050330">
    <property type="entry name" value="Bact_OuterMem_StrucFunc"/>
</dbReference>
<keyword evidence="8" id="KW-1185">Reference proteome</keyword>
<comment type="subcellular location">
    <subcellularLocation>
        <location evidence="1">Cell outer membrane</location>
    </subcellularLocation>
</comment>
<organism evidence="7 8">
    <name type="scientific">Winogradskyella ouciana</name>
    <dbReference type="NCBI Taxonomy" id="2608631"/>
    <lineage>
        <taxon>Bacteria</taxon>
        <taxon>Pseudomonadati</taxon>
        <taxon>Bacteroidota</taxon>
        <taxon>Flavobacteriia</taxon>
        <taxon>Flavobacteriales</taxon>
        <taxon>Flavobacteriaceae</taxon>
        <taxon>Winogradskyella</taxon>
    </lineage>
</organism>
<evidence type="ECO:0000256" key="3">
    <source>
        <dbReference type="ARBA" id="ARBA00023237"/>
    </source>
</evidence>
<evidence type="ECO:0000256" key="4">
    <source>
        <dbReference type="PROSITE-ProRule" id="PRU00473"/>
    </source>
</evidence>
<dbReference type="EMBL" id="WJYA01000009">
    <property type="protein sequence ID" value="MTE28037.1"/>
    <property type="molecule type" value="Genomic_DNA"/>
</dbReference>
<dbReference type="Gene3D" id="3.30.1330.60">
    <property type="entry name" value="OmpA-like domain"/>
    <property type="match status" value="1"/>
</dbReference>
<evidence type="ECO:0000259" key="6">
    <source>
        <dbReference type="PROSITE" id="PS51123"/>
    </source>
</evidence>
<dbReference type="Pfam" id="PF00691">
    <property type="entry name" value="OmpA"/>
    <property type="match status" value="1"/>
</dbReference>
<evidence type="ECO:0000313" key="7">
    <source>
        <dbReference type="EMBL" id="MTE28037.1"/>
    </source>
</evidence>
<reference evidence="7 8" key="1">
    <citation type="submission" date="2019-11" db="EMBL/GenBank/DDBJ databases">
        <title>Winogradskyella ouciana sp. nov., isolated from the hadal seawater of the Mariana Trench.</title>
        <authorList>
            <person name="Liu R."/>
        </authorList>
    </citation>
    <scope>NUCLEOTIDE SEQUENCE [LARGE SCALE GENOMIC DNA]</scope>
    <source>
        <strain evidence="7 8">ZXX205</strain>
    </source>
</reference>
<dbReference type="GO" id="GO:0009279">
    <property type="term" value="C:cell outer membrane"/>
    <property type="evidence" value="ECO:0007669"/>
    <property type="project" value="UniProtKB-SubCell"/>
</dbReference>
<dbReference type="InterPro" id="IPR006664">
    <property type="entry name" value="OMP_bac"/>
</dbReference>
<feature type="region of interest" description="Disordered" evidence="5">
    <location>
        <begin position="133"/>
        <end position="181"/>
    </location>
</feature>
<feature type="region of interest" description="Disordered" evidence="5">
    <location>
        <begin position="493"/>
        <end position="512"/>
    </location>
</feature>
<dbReference type="RefSeq" id="WP_155090051.1">
    <property type="nucleotide sequence ID" value="NZ_WJYA01000009.1"/>
</dbReference>
<dbReference type="PRINTS" id="PR01021">
    <property type="entry name" value="OMPADOMAIN"/>
</dbReference>
<dbReference type="CDD" id="cd07185">
    <property type="entry name" value="OmpA_C-like"/>
    <property type="match status" value="1"/>
</dbReference>
<evidence type="ECO:0000256" key="5">
    <source>
        <dbReference type="SAM" id="MobiDB-lite"/>
    </source>
</evidence>
<evidence type="ECO:0000256" key="1">
    <source>
        <dbReference type="ARBA" id="ARBA00004442"/>
    </source>
</evidence>
<dbReference type="InterPro" id="IPR006665">
    <property type="entry name" value="OmpA-like"/>
</dbReference>
<protein>
    <submittedName>
        <fullName evidence="7">OmpA family protein</fullName>
    </submittedName>
</protein>
<dbReference type="AlphaFoldDB" id="A0A7K1GFF7"/>
<gene>
    <name evidence="7" type="ORF">F1003_13935</name>
</gene>
<keyword evidence="3" id="KW-0998">Cell outer membrane</keyword>
<proteinExistence type="predicted"/>
<evidence type="ECO:0000313" key="8">
    <source>
        <dbReference type="Proteomes" id="UP000447545"/>
    </source>
</evidence>
<feature type="domain" description="OmpA-like" evidence="6">
    <location>
        <begin position="406"/>
        <end position="521"/>
    </location>
</feature>
<dbReference type="Proteomes" id="UP000447545">
    <property type="component" value="Unassembled WGS sequence"/>
</dbReference>
<evidence type="ECO:0000256" key="2">
    <source>
        <dbReference type="ARBA" id="ARBA00023136"/>
    </source>
</evidence>
<feature type="compositionally biased region" description="Acidic residues" evidence="5">
    <location>
        <begin position="140"/>
        <end position="162"/>
    </location>
</feature>
<name>A0A7K1GFF7_9FLAO</name>
<accession>A0A7K1GFF7</accession>
<dbReference type="SUPFAM" id="SSF103088">
    <property type="entry name" value="OmpA-like"/>
    <property type="match status" value="1"/>
</dbReference>
<dbReference type="PROSITE" id="PS51123">
    <property type="entry name" value="OMPA_2"/>
    <property type="match status" value="1"/>
</dbReference>